<evidence type="ECO:0000313" key="19">
    <source>
        <dbReference type="Proteomes" id="UP000322454"/>
    </source>
</evidence>
<dbReference type="Gene3D" id="3.30.460.30">
    <property type="entry name" value="Glutamyl-tRNA reductase, N-terminal domain"/>
    <property type="match status" value="1"/>
</dbReference>
<evidence type="ECO:0000256" key="9">
    <source>
        <dbReference type="HAMAP-Rule" id="MF_00087"/>
    </source>
</evidence>
<evidence type="ECO:0000256" key="11">
    <source>
        <dbReference type="PIRSR" id="PIRSR000445-2"/>
    </source>
</evidence>
<dbReference type="NCBIfam" id="TIGR01035">
    <property type="entry name" value="hemA"/>
    <property type="match status" value="1"/>
</dbReference>
<evidence type="ECO:0000259" key="17">
    <source>
        <dbReference type="Pfam" id="PF05201"/>
    </source>
</evidence>
<dbReference type="InterPro" id="IPR000343">
    <property type="entry name" value="4pyrrol_synth_GluRdtase"/>
</dbReference>
<dbReference type="EMBL" id="SHMQ01000001">
    <property type="protein sequence ID" value="RZV40551.1"/>
    <property type="molecule type" value="Genomic_DNA"/>
</dbReference>
<accession>A0A520XH74</accession>
<evidence type="ECO:0000256" key="12">
    <source>
        <dbReference type="PIRSR" id="PIRSR000445-3"/>
    </source>
</evidence>
<feature type="domain" description="Quinate/shikimate 5-dehydrogenase/glutamyl-tRNA reductase" evidence="16">
    <location>
        <begin position="181"/>
        <end position="321"/>
    </location>
</feature>
<comment type="caution">
    <text evidence="18">The sequence shown here is derived from an EMBL/GenBank/DDBJ whole genome shotgun (WGS) entry which is preliminary data.</text>
</comment>
<sequence length="461" mass="52608">MDILIIGLNHKTSNINERETVSKKLLTAELRREFIEKLLELKDEAGRQLIKETAVLTTCNRSEFIMNLSYWTQGKGGHAIKNYIAKYFFDDLEKEKILYMHLNEDAVRHLFTVASSLDSMIIGEPQILGQLKGAYNEACKFNTSGQFLNKLFHKAFNCAKTVRTETKIAASPVSVSYAAVELSRKIFNGLEDKKVLLLGAGEMGKLTVKHFIKYGVKNINIANRTAEKALRFVEESFEDKEKRYLNVIDFSEYYKNLPNSDIVLCSTGSEDYILKYEDILPVIKMRKQKPLFLIDISMPRNIDPEINKIPNVYLFDIDDIGKMIENNMEIRKHEADAAIDLINAAVGEFMNWKESLNAVPVIISLRNKIKNLLESELSRYITDEKEKDIVVNSLTNKLLHEPTMLIKKSCLNPDGINSIKTVKALFNLDAEDYQDISKDASKKHAAESDTSYNETKIKLVK</sequence>
<feature type="binding site" evidence="9 11">
    <location>
        <begin position="58"/>
        <end position="61"/>
    </location>
    <ligand>
        <name>substrate</name>
    </ligand>
</feature>
<keyword evidence="5 9" id="KW-0560">Oxidoreductase</keyword>
<dbReference type="AlphaFoldDB" id="A0A520XH74"/>
<evidence type="ECO:0000256" key="6">
    <source>
        <dbReference type="ARBA" id="ARBA00023244"/>
    </source>
</evidence>
<evidence type="ECO:0000256" key="7">
    <source>
        <dbReference type="ARBA" id="ARBA00047464"/>
    </source>
</evidence>
<comment type="miscellaneous">
    <text evidence="9">During catalysis, the active site Cys acts as a nucleophile attacking the alpha-carbonyl group of tRNA-bound glutamate with the formation of a thioester intermediate between enzyme and glutamate, and the concomitant release of tRNA(Glu). The thioester intermediate is finally reduced by direct hydride transfer from NADPH, to form the product GSA.</text>
</comment>
<dbReference type="SUPFAM" id="SSF69075">
    <property type="entry name" value="Glutamyl tRNA-reductase dimerization domain"/>
    <property type="match status" value="1"/>
</dbReference>
<feature type="binding site" evidence="9 12">
    <location>
        <begin position="199"/>
        <end position="204"/>
    </location>
    <ligand>
        <name>NADP(+)</name>
        <dbReference type="ChEBI" id="CHEBI:58349"/>
    </ligand>
</feature>
<dbReference type="Pfam" id="PF05201">
    <property type="entry name" value="GlutR_N"/>
    <property type="match status" value="1"/>
</dbReference>
<dbReference type="FunFam" id="3.40.50.720:FF:000031">
    <property type="entry name" value="Glutamyl-tRNA reductase"/>
    <property type="match status" value="1"/>
</dbReference>
<dbReference type="InterPro" id="IPR036343">
    <property type="entry name" value="GluRdtase_N_sf"/>
</dbReference>
<feature type="active site" description="Nucleophile" evidence="9 10">
    <location>
        <position position="59"/>
    </location>
</feature>
<evidence type="ECO:0000313" key="18">
    <source>
        <dbReference type="EMBL" id="RZV40551.1"/>
    </source>
</evidence>
<feature type="binding site" evidence="9 11">
    <location>
        <begin position="124"/>
        <end position="126"/>
    </location>
    <ligand>
        <name>substrate</name>
    </ligand>
</feature>
<dbReference type="PANTHER" id="PTHR43013">
    <property type="entry name" value="GLUTAMYL-TRNA REDUCTASE"/>
    <property type="match status" value="1"/>
</dbReference>
<dbReference type="InterPro" id="IPR036291">
    <property type="entry name" value="NAD(P)-bd_dom_sf"/>
</dbReference>
<evidence type="ECO:0000256" key="13">
    <source>
        <dbReference type="PIRSR" id="PIRSR000445-4"/>
    </source>
</evidence>
<dbReference type="InterPro" id="IPR015895">
    <property type="entry name" value="4pyrrol_synth_GluRdtase_N"/>
</dbReference>
<comment type="catalytic activity">
    <reaction evidence="7 9 14">
        <text>(S)-4-amino-5-oxopentanoate + tRNA(Glu) + NADP(+) = L-glutamyl-tRNA(Glu) + NADPH + H(+)</text>
        <dbReference type="Rhea" id="RHEA:12344"/>
        <dbReference type="Rhea" id="RHEA-COMP:9663"/>
        <dbReference type="Rhea" id="RHEA-COMP:9680"/>
        <dbReference type="ChEBI" id="CHEBI:15378"/>
        <dbReference type="ChEBI" id="CHEBI:57501"/>
        <dbReference type="ChEBI" id="CHEBI:57783"/>
        <dbReference type="ChEBI" id="CHEBI:58349"/>
        <dbReference type="ChEBI" id="CHEBI:78442"/>
        <dbReference type="ChEBI" id="CHEBI:78520"/>
        <dbReference type="EC" id="1.2.1.70"/>
    </reaction>
</comment>
<evidence type="ECO:0000259" key="16">
    <source>
        <dbReference type="Pfam" id="PF01488"/>
    </source>
</evidence>
<comment type="similarity">
    <text evidence="2 9 14">Belongs to the glutamyl-tRNA reductase family.</text>
</comment>
<evidence type="ECO:0000259" key="15">
    <source>
        <dbReference type="Pfam" id="PF00745"/>
    </source>
</evidence>
<dbReference type="Pfam" id="PF00745">
    <property type="entry name" value="GlutR_dimer"/>
    <property type="match status" value="1"/>
</dbReference>
<evidence type="ECO:0000256" key="3">
    <source>
        <dbReference type="ARBA" id="ARBA00012970"/>
    </source>
</evidence>
<protein>
    <recommendedName>
        <fullName evidence="8 9">Glutamyl-tRNA reductase</fullName>
        <shortName evidence="9">GluTR</shortName>
        <ecNumber evidence="3 9">1.2.1.70</ecNumber>
    </recommendedName>
</protein>
<evidence type="ECO:0000256" key="10">
    <source>
        <dbReference type="PIRSR" id="PIRSR000445-1"/>
    </source>
</evidence>
<evidence type="ECO:0000256" key="14">
    <source>
        <dbReference type="RuleBase" id="RU000584"/>
    </source>
</evidence>
<feature type="binding site" evidence="9 11">
    <location>
        <position position="119"/>
    </location>
    <ligand>
        <name>substrate</name>
    </ligand>
</feature>
<evidence type="ECO:0000256" key="2">
    <source>
        <dbReference type="ARBA" id="ARBA00005916"/>
    </source>
</evidence>
<feature type="domain" description="Tetrapyrrole biosynthesis glutamyl-tRNA reductase dimerisation" evidence="15">
    <location>
        <begin position="340"/>
        <end position="428"/>
    </location>
</feature>
<feature type="binding site" evidence="9 11">
    <location>
        <position position="130"/>
    </location>
    <ligand>
        <name>substrate</name>
    </ligand>
</feature>
<dbReference type="HAMAP" id="MF_00087">
    <property type="entry name" value="Glu_tRNA_reductase"/>
    <property type="match status" value="1"/>
</dbReference>
<proteinExistence type="inferred from homology"/>
<feature type="site" description="Important for activity" evidence="9 13">
    <location>
        <position position="109"/>
    </location>
</feature>
<dbReference type="PANTHER" id="PTHR43013:SF1">
    <property type="entry name" value="GLUTAMYL-TRNA REDUCTASE"/>
    <property type="match status" value="1"/>
</dbReference>
<name>A0A520XH74_9DELT</name>
<dbReference type="GO" id="GO:0019353">
    <property type="term" value="P:protoporphyrinogen IX biosynthetic process from glutamate"/>
    <property type="evidence" value="ECO:0007669"/>
    <property type="project" value="TreeGrafter"/>
</dbReference>
<dbReference type="Proteomes" id="UP000322454">
    <property type="component" value="Unassembled WGS sequence"/>
</dbReference>
<dbReference type="PROSITE" id="PS00747">
    <property type="entry name" value="GLUTR"/>
    <property type="match status" value="1"/>
</dbReference>
<dbReference type="Gene3D" id="3.40.50.720">
    <property type="entry name" value="NAD(P)-binding Rossmann-like Domain"/>
    <property type="match status" value="1"/>
</dbReference>
<dbReference type="EC" id="1.2.1.70" evidence="3 9"/>
<dbReference type="PIRSF" id="PIRSF000445">
    <property type="entry name" value="4pyrrol_synth_GluRdtase"/>
    <property type="match status" value="1"/>
</dbReference>
<feature type="domain" description="Glutamyl-tRNA reductase N-terminal" evidence="17">
    <location>
        <begin position="6"/>
        <end position="166"/>
    </location>
</feature>
<dbReference type="SUPFAM" id="SSF69742">
    <property type="entry name" value="Glutamyl tRNA-reductase catalytic, N-terminal domain"/>
    <property type="match status" value="1"/>
</dbReference>
<dbReference type="InterPro" id="IPR036453">
    <property type="entry name" value="GluRdtase_dimer_dom_sf"/>
</dbReference>
<dbReference type="Pfam" id="PF01488">
    <property type="entry name" value="Shikimate_DH"/>
    <property type="match status" value="1"/>
</dbReference>
<dbReference type="GO" id="GO:0008883">
    <property type="term" value="F:glutamyl-tRNA reductase activity"/>
    <property type="evidence" value="ECO:0007669"/>
    <property type="project" value="UniProtKB-UniRule"/>
</dbReference>
<evidence type="ECO:0000256" key="5">
    <source>
        <dbReference type="ARBA" id="ARBA00023002"/>
    </source>
</evidence>
<gene>
    <name evidence="9" type="primary">hemA</name>
    <name evidence="18" type="ORF">EVJ48_01130</name>
</gene>
<evidence type="ECO:0000256" key="4">
    <source>
        <dbReference type="ARBA" id="ARBA00022857"/>
    </source>
</evidence>
<dbReference type="InterPro" id="IPR006151">
    <property type="entry name" value="Shikm_DH/Glu-tRNA_Rdtase"/>
</dbReference>
<dbReference type="CDD" id="cd05213">
    <property type="entry name" value="NAD_bind_Glutamyl_tRNA_reduct"/>
    <property type="match status" value="1"/>
</dbReference>
<comment type="domain">
    <text evidence="9">Possesses an unusual extended V-shaped dimeric structure with each monomer consisting of three distinct domains arranged along a curved 'spinal' alpha-helix. The N-terminal catalytic domain specifically recognizes the glutamate moiety of the substrate. The second domain is the NADPH-binding domain, and the third C-terminal domain is responsible for dimerization.</text>
</comment>
<dbReference type="UniPathway" id="UPA00251">
    <property type="reaction ID" value="UER00316"/>
</dbReference>
<organism evidence="18 19">
    <name type="scientific">Candidatus Acidulodesulfobacterium acidiphilum</name>
    <dbReference type="NCBI Taxonomy" id="2597224"/>
    <lineage>
        <taxon>Bacteria</taxon>
        <taxon>Deltaproteobacteria</taxon>
        <taxon>Candidatus Acidulodesulfobacterales</taxon>
        <taxon>Candidatus Acidulodesulfobacterium</taxon>
    </lineage>
</organism>
<reference evidence="18 19" key="1">
    <citation type="submission" date="2019-01" db="EMBL/GenBank/DDBJ databases">
        <title>Insights into ecological role of a new deltaproteobacterial order Candidatus Sinidesulfobacterales (Sva0485) by metagenomics and metatranscriptomics.</title>
        <authorList>
            <person name="Tan S."/>
            <person name="Liu J."/>
            <person name="Fang Y."/>
            <person name="Hedlund B."/>
            <person name="Lian Z.-H."/>
            <person name="Huang L.-Y."/>
            <person name="Li J.-T."/>
            <person name="Huang L.-N."/>
            <person name="Li W.-J."/>
            <person name="Jiang H.-C."/>
            <person name="Dong H.-L."/>
            <person name="Shu W.-S."/>
        </authorList>
    </citation>
    <scope>NUCLEOTIDE SEQUENCE [LARGE SCALE GENOMIC DNA]</scope>
    <source>
        <strain evidence="18">AP4</strain>
    </source>
</reference>
<dbReference type="SUPFAM" id="SSF51735">
    <property type="entry name" value="NAD(P)-binding Rossmann-fold domains"/>
    <property type="match status" value="1"/>
</dbReference>
<keyword evidence="4 9" id="KW-0521">NADP</keyword>
<dbReference type="FunFam" id="3.30.460.30:FF:000001">
    <property type="entry name" value="Glutamyl-tRNA reductase"/>
    <property type="match status" value="1"/>
</dbReference>
<dbReference type="InterPro" id="IPR018214">
    <property type="entry name" value="GluRdtase_CS"/>
</dbReference>
<comment type="subunit">
    <text evidence="9">Homodimer.</text>
</comment>
<keyword evidence="6 9" id="KW-0627">Porphyrin biosynthesis</keyword>
<dbReference type="GO" id="GO:0050661">
    <property type="term" value="F:NADP binding"/>
    <property type="evidence" value="ECO:0007669"/>
    <property type="project" value="InterPro"/>
</dbReference>
<dbReference type="InterPro" id="IPR015896">
    <property type="entry name" value="4pyrrol_synth_GluRdtase_dimer"/>
</dbReference>
<comment type="pathway">
    <text evidence="1 9 14">Porphyrin-containing compound metabolism; protoporphyrin-IX biosynthesis; 5-aminolevulinate from L-glutamyl-tRNA(Glu): step 1/2.</text>
</comment>
<evidence type="ECO:0000256" key="8">
    <source>
        <dbReference type="ARBA" id="ARBA00068659"/>
    </source>
</evidence>
<comment type="function">
    <text evidence="9">Catalyzes the NADPH-dependent reduction of glutamyl-tRNA(Glu) to glutamate 1-semialdehyde (GSA).</text>
</comment>
<evidence type="ECO:0000256" key="1">
    <source>
        <dbReference type="ARBA" id="ARBA00005059"/>
    </source>
</evidence>